<gene>
    <name evidence="2" type="ORF">SAMN04488042_101155</name>
</gene>
<keyword evidence="1" id="KW-0472">Membrane</keyword>
<name>A0A1I4HKU7_9RHOB</name>
<keyword evidence="1" id="KW-1133">Transmembrane helix</keyword>
<organism evidence="2 3">
    <name type="scientific">Shimia aestuarii</name>
    <dbReference type="NCBI Taxonomy" id="254406"/>
    <lineage>
        <taxon>Bacteria</taxon>
        <taxon>Pseudomonadati</taxon>
        <taxon>Pseudomonadota</taxon>
        <taxon>Alphaproteobacteria</taxon>
        <taxon>Rhodobacterales</taxon>
        <taxon>Roseobacteraceae</taxon>
    </lineage>
</organism>
<evidence type="ECO:0000313" key="2">
    <source>
        <dbReference type="EMBL" id="SFL42825.1"/>
    </source>
</evidence>
<dbReference type="Proteomes" id="UP000199144">
    <property type="component" value="Unassembled WGS sequence"/>
</dbReference>
<reference evidence="2 3" key="1">
    <citation type="submission" date="2016-10" db="EMBL/GenBank/DDBJ databases">
        <authorList>
            <person name="de Groot N.N."/>
        </authorList>
    </citation>
    <scope>NUCLEOTIDE SEQUENCE [LARGE SCALE GENOMIC DNA]</scope>
    <source>
        <strain evidence="2 3">DSM 15283</strain>
    </source>
</reference>
<protein>
    <submittedName>
        <fullName evidence="2">Uncharacterized protein</fullName>
    </submittedName>
</protein>
<accession>A0A1I4HKU7</accession>
<feature type="transmembrane region" description="Helical" evidence="1">
    <location>
        <begin position="33"/>
        <end position="53"/>
    </location>
</feature>
<evidence type="ECO:0000256" key="1">
    <source>
        <dbReference type="SAM" id="Phobius"/>
    </source>
</evidence>
<keyword evidence="1" id="KW-0812">Transmembrane</keyword>
<dbReference type="EMBL" id="FOTQ01000001">
    <property type="protein sequence ID" value="SFL42825.1"/>
    <property type="molecule type" value="Genomic_DNA"/>
</dbReference>
<proteinExistence type="predicted"/>
<dbReference type="RefSeq" id="WP_093090046.1">
    <property type="nucleotide sequence ID" value="NZ_FOTQ01000001.1"/>
</dbReference>
<keyword evidence="3" id="KW-1185">Reference proteome</keyword>
<sequence length="71" mass="7912">MALILIFVGSFIGIIVATIQMLFQDATFWQGLVTYMTFSLGFPLMTGLLTWGLSGLRTPSHDAEEYGWHKA</sequence>
<dbReference type="AlphaFoldDB" id="A0A1I4HKU7"/>
<dbReference type="OrthoDB" id="7867688at2"/>
<evidence type="ECO:0000313" key="3">
    <source>
        <dbReference type="Proteomes" id="UP000199144"/>
    </source>
</evidence>